<dbReference type="AlphaFoldDB" id="A1WUQ0"/>
<name>A1WUQ0_HALHL</name>
<dbReference type="eggNOG" id="COG1353">
    <property type="taxonomic scope" value="Bacteria"/>
</dbReference>
<dbReference type="HOGENOM" id="CLU_012640_0_0_6"/>
<feature type="domain" description="GGDEF" evidence="3">
    <location>
        <begin position="691"/>
        <end position="844"/>
    </location>
</feature>
<dbReference type="Pfam" id="PF22335">
    <property type="entry name" value="Cas10-Cmr2_palm2"/>
    <property type="match status" value="1"/>
</dbReference>
<keyword evidence="2" id="KW-0051">Antiviral defense</keyword>
<evidence type="ECO:0000313" key="5">
    <source>
        <dbReference type="Proteomes" id="UP000000647"/>
    </source>
</evidence>
<dbReference type="PROSITE" id="PS50887">
    <property type="entry name" value="GGDEF"/>
    <property type="match status" value="1"/>
</dbReference>
<keyword evidence="1" id="KW-0547">Nucleotide-binding</keyword>
<dbReference type="InterPro" id="IPR000160">
    <property type="entry name" value="GGDEF_dom"/>
</dbReference>
<evidence type="ECO:0000259" key="3">
    <source>
        <dbReference type="PROSITE" id="PS50887"/>
    </source>
</evidence>
<organism evidence="4 5">
    <name type="scientific">Halorhodospira halophila (strain DSM 244 / SL1)</name>
    <name type="common">Ectothiorhodospira halophila (strain DSM 244 / SL1)</name>
    <dbReference type="NCBI Taxonomy" id="349124"/>
    <lineage>
        <taxon>Bacteria</taxon>
        <taxon>Pseudomonadati</taxon>
        <taxon>Pseudomonadota</taxon>
        <taxon>Gammaproteobacteria</taxon>
        <taxon>Chromatiales</taxon>
        <taxon>Ectothiorhodospiraceae</taxon>
        <taxon>Halorhodospira</taxon>
    </lineage>
</organism>
<sequence length="977" mass="107382">MTEATLMDIDLARNKLLARLHDPAEKALVLLRDPAGHEGGTVRTLIEEILGEVPQAAWAPVRKADRWASAADRPQFPRERDGDRFARWSQVRFAEQPVLRHPLTGEKIDLGEHGKLREIELDTLKAGSLEHFRHLIHRDEAGSVDSWRTLLALWRFGPEPATSGDATGLGELWRYLPADTRIPDHTIWQHLDLSSALTGAFAGDGQGRCALLNVTLGPVQELIAAARTTSDLWAGSHLLARLAWEAMRVVCERLGPDAVLFPQLRGVPQVDLWLLEQGLAPELFAKEPWNERTVTDANPLFSAALPNRFLAVVPADQAEAIGRAIEAHLHEWVAETAEGVVSDLLRAVNLHTDPTTPAYQQAREQLAGFPEVYWSAVGWDEIATDANGEPEADRLAEALRPFYEPQAEAPGFLSSEAWRVLQRPIEVIDPEAGTPATFYRPNPGVLYPALYELSERVMGGVKATRPFAAQHEGGYRCSLTGEVEWLTHDRSHLDLPPGQREGHDTLWSLVAKRHPSWARKGEHLGALAALKRLWPQRFCRELAGTLGQEQTPRFVVSTHTMALATSLARAAEEPNPAGGLSAEQAEAIRNADRVALPRRLAQRLHHLEHGELLARLPGWVEQQRESDDGDETAARQAIRKVTGTEAEAYYALLLMDGDRMGAWLSGGDGTTIPYRAAFHPDLADAVDTRFGDHTVLQAYLDTPRAVSPARHLAISGALNDFSTTLARRVVEECHHGRVLYAGGDDLMAMLPTGDLLSAMRELRDAYSGTATSGEAEEEDAWCRNGFIYRQDRLYLTMGSQATASMGAVIAHHKTPLTAALAELRQAEQRAKNEGGRDAFALSVLKRSGGALRHVGRWAPAAGIDEMSALRDFAEALHANPEASRRAAYNVAGWLADLPEPDTLPPEDGVAGYLEAVLHYQFCRQGLEQQGQPIHARRLGSLASVSPTGDELSSAAKIRDRLSHLVGVAEFLARETRR</sequence>
<evidence type="ECO:0000256" key="2">
    <source>
        <dbReference type="ARBA" id="ARBA00023118"/>
    </source>
</evidence>
<proteinExistence type="predicted"/>
<evidence type="ECO:0000256" key="1">
    <source>
        <dbReference type="ARBA" id="ARBA00022741"/>
    </source>
</evidence>
<evidence type="ECO:0000313" key="4">
    <source>
        <dbReference type="EMBL" id="ABM61412.1"/>
    </source>
</evidence>
<dbReference type="Proteomes" id="UP000000647">
    <property type="component" value="Chromosome"/>
</dbReference>
<reference evidence="5" key="1">
    <citation type="submission" date="2006-12" db="EMBL/GenBank/DDBJ databases">
        <title>Complete sequence of Halorhodospira halophila SL1.</title>
        <authorList>
            <consortium name="US DOE Joint Genome Institute"/>
            <person name="Copeland A."/>
            <person name="Lucas S."/>
            <person name="Lapidus A."/>
            <person name="Barry K."/>
            <person name="Detter J.C."/>
            <person name="Glavina del Rio T."/>
            <person name="Hammon N."/>
            <person name="Israni S."/>
            <person name="Dalin E."/>
            <person name="Tice H."/>
            <person name="Pitluck S."/>
            <person name="Saunders E."/>
            <person name="Brettin T."/>
            <person name="Bruce D."/>
            <person name="Han C."/>
            <person name="Tapia R."/>
            <person name="Schmutz J."/>
            <person name="Larimer F."/>
            <person name="Land M."/>
            <person name="Hauser L."/>
            <person name="Kyrpides N."/>
            <person name="Mikhailova N."/>
            <person name="Hoff W."/>
            <person name="Richardson P."/>
        </authorList>
    </citation>
    <scope>NUCLEOTIDE SEQUENCE [LARGE SCALE GENOMIC DNA]</scope>
    <source>
        <strain evidence="5">DSM 244 / SL1</strain>
    </source>
</reference>
<accession>A1WUQ0</accession>
<dbReference type="Pfam" id="PF12469">
    <property type="entry name" value="Cmr2_N"/>
    <property type="match status" value="1"/>
</dbReference>
<gene>
    <name evidence="4" type="ordered locus">Hhal_0627</name>
</gene>
<dbReference type="NCBIfam" id="TIGR02577">
    <property type="entry name" value="cas_TM1794_Cmr2"/>
    <property type="match status" value="1"/>
</dbReference>
<dbReference type="InterPro" id="IPR038242">
    <property type="entry name" value="Cmr2_N"/>
</dbReference>
<dbReference type="KEGG" id="hha:Hhal_0627"/>
<keyword evidence="5" id="KW-1185">Reference proteome</keyword>
<dbReference type="GO" id="GO:0051607">
    <property type="term" value="P:defense response to virus"/>
    <property type="evidence" value="ECO:0007669"/>
    <property type="project" value="UniProtKB-KW"/>
</dbReference>
<dbReference type="GO" id="GO:0000166">
    <property type="term" value="F:nucleotide binding"/>
    <property type="evidence" value="ECO:0007669"/>
    <property type="project" value="UniProtKB-KW"/>
</dbReference>
<dbReference type="RefSeq" id="WP_011813435.1">
    <property type="nucleotide sequence ID" value="NC_008789.1"/>
</dbReference>
<protein>
    <submittedName>
        <fullName evidence="4">CRISPR-associated protein, Cmr2 family</fullName>
    </submittedName>
</protein>
<dbReference type="InterPro" id="IPR054767">
    <property type="entry name" value="Cas10-Cmr2_palm2"/>
</dbReference>
<reference evidence="4 5" key="2">
    <citation type="journal article" date="2013" name="Stand. Genomic Sci.">
        <title>Complete genome sequence of Halorhodospira halophila SL1.</title>
        <authorList>
            <person name="Challacombe J.F."/>
            <person name="Majid S."/>
            <person name="Deole R."/>
            <person name="Brettin T.S."/>
            <person name="Bruce D."/>
            <person name="Delano S.F."/>
            <person name="Detter J.C."/>
            <person name="Gleasner C.D."/>
            <person name="Han C.S."/>
            <person name="Misra M."/>
            <person name="Reitenga K.G."/>
            <person name="Mikhailova N."/>
            <person name="Woyke T."/>
            <person name="Pitluck S."/>
            <person name="Nolan M."/>
            <person name="Land M.L."/>
            <person name="Saunders E."/>
            <person name="Tapia R."/>
            <person name="Lapidus A."/>
            <person name="Ivanova N."/>
            <person name="Hoff W.D."/>
        </authorList>
    </citation>
    <scope>NUCLEOTIDE SEQUENCE [LARGE SCALE GENOMIC DNA]</scope>
    <source>
        <strain evidence="5">DSM 244 / SL1</strain>
    </source>
</reference>
<dbReference type="Gene3D" id="3.30.70.2220">
    <property type="entry name" value="CRISPR-Cas system, Cmr2 subunit, D1 domain, cysteine cluster"/>
    <property type="match status" value="1"/>
</dbReference>
<dbReference type="InterPro" id="IPR013407">
    <property type="entry name" value="CRISPR-assoc_prot_Cmr2"/>
</dbReference>
<dbReference type="InterPro" id="IPR024615">
    <property type="entry name" value="CRISPR-assoc_Cmr2_N"/>
</dbReference>
<dbReference type="Gene3D" id="3.30.70.270">
    <property type="match status" value="1"/>
</dbReference>
<dbReference type="STRING" id="349124.Hhal_0627"/>
<dbReference type="EMBL" id="CP000544">
    <property type="protein sequence ID" value="ABM61412.1"/>
    <property type="molecule type" value="Genomic_DNA"/>
</dbReference>
<dbReference type="InterPro" id="IPR043128">
    <property type="entry name" value="Rev_trsase/Diguanyl_cyclase"/>
</dbReference>